<evidence type="ECO:0000256" key="1">
    <source>
        <dbReference type="ARBA" id="ARBA00022649"/>
    </source>
</evidence>
<proteinExistence type="predicted"/>
<sequence>MTTGKQSGKYQVKIVPTARKDLRDAAMYIAQDSSANARKFVADVKARINNVLANSPNICLPPRAYPFLAEQGYLRFSVHANYSALWVWRGSIIEIHRILHNKRNWALIISGPEGMEEIEPSE</sequence>
<evidence type="ECO:0000313" key="2">
    <source>
        <dbReference type="EMBL" id="CVK19020.1"/>
    </source>
</evidence>
<dbReference type="EMBL" id="FCOW01000007">
    <property type="protein sequence ID" value="CVK19020.1"/>
    <property type="molecule type" value="Genomic_DNA"/>
</dbReference>
<keyword evidence="1" id="KW-1277">Toxin-antitoxin system</keyword>
<dbReference type="Gene3D" id="3.30.2310.20">
    <property type="entry name" value="RelE-like"/>
    <property type="match status" value="1"/>
</dbReference>
<reference evidence="2 3" key="1">
    <citation type="submission" date="2016-01" db="EMBL/GenBank/DDBJ databases">
        <authorList>
            <person name="Brown R."/>
        </authorList>
    </citation>
    <scope>NUCLEOTIDE SEQUENCE [LARGE SCALE GENOMIC DNA]</scope>
    <source>
        <strain evidence="2">Sporomusa sphaeroides DSM 2875</strain>
    </source>
</reference>
<comment type="caution">
    <text evidence="2">The sequence shown here is derived from an EMBL/GenBank/DDBJ whole genome shotgun (WGS) entry which is preliminary data.</text>
</comment>
<dbReference type="RefSeq" id="WP_075752252.1">
    <property type="nucleotide sequence ID" value="NZ_FCOW01000007.1"/>
</dbReference>
<dbReference type="InterPro" id="IPR035093">
    <property type="entry name" value="RelE/ParE_toxin_dom_sf"/>
</dbReference>
<organism evidence="2 3">
    <name type="scientific">Sporomusa sphaeroides DSM 2875</name>
    <dbReference type="NCBI Taxonomy" id="1337886"/>
    <lineage>
        <taxon>Bacteria</taxon>
        <taxon>Bacillati</taxon>
        <taxon>Bacillota</taxon>
        <taxon>Negativicutes</taxon>
        <taxon>Selenomonadales</taxon>
        <taxon>Sporomusaceae</taxon>
        <taxon>Sporomusa</taxon>
    </lineage>
</organism>
<evidence type="ECO:0000313" key="3">
    <source>
        <dbReference type="Proteomes" id="UP000245702"/>
    </source>
</evidence>
<dbReference type="Pfam" id="PF05016">
    <property type="entry name" value="ParE_toxin"/>
    <property type="match status" value="1"/>
</dbReference>
<accession>A0ABM9W268</accession>
<protein>
    <submittedName>
        <fullName evidence="2">Plasmid stabilization system protein</fullName>
    </submittedName>
</protein>
<gene>
    <name evidence="2" type="ORF">SSPH_01664</name>
</gene>
<dbReference type="InterPro" id="IPR007712">
    <property type="entry name" value="RelE/ParE_toxin"/>
</dbReference>
<keyword evidence="3" id="KW-1185">Reference proteome</keyword>
<name>A0ABM9W268_9FIRM</name>
<dbReference type="Proteomes" id="UP000245702">
    <property type="component" value="Unassembled WGS sequence"/>
</dbReference>